<keyword evidence="1" id="KW-1185">Reference proteome</keyword>
<dbReference type="Proteomes" id="UP000887578">
    <property type="component" value="Unplaced"/>
</dbReference>
<name>A0A914P719_9BILA</name>
<evidence type="ECO:0000313" key="1">
    <source>
        <dbReference type="Proteomes" id="UP000887578"/>
    </source>
</evidence>
<accession>A0A914P719</accession>
<evidence type="ECO:0000313" key="2">
    <source>
        <dbReference type="WBParaSite" id="PDA_v2.g13208.t1"/>
    </source>
</evidence>
<protein>
    <submittedName>
        <fullName evidence="2">Uncharacterized protein</fullName>
    </submittedName>
</protein>
<organism evidence="1 2">
    <name type="scientific">Panagrolaimus davidi</name>
    <dbReference type="NCBI Taxonomy" id="227884"/>
    <lineage>
        <taxon>Eukaryota</taxon>
        <taxon>Metazoa</taxon>
        <taxon>Ecdysozoa</taxon>
        <taxon>Nematoda</taxon>
        <taxon>Chromadorea</taxon>
        <taxon>Rhabditida</taxon>
        <taxon>Tylenchina</taxon>
        <taxon>Panagrolaimomorpha</taxon>
        <taxon>Panagrolaimoidea</taxon>
        <taxon>Panagrolaimidae</taxon>
        <taxon>Panagrolaimus</taxon>
    </lineage>
</organism>
<dbReference type="AlphaFoldDB" id="A0A914P719"/>
<sequence>MTVFDNSIRKENEDIILFFVPYGKESCLQKFVLSANSAFKPCDVYLKDCPCQPFIQDDKTYMPFKVWAENGPAIIHYYDKLDYTKFLTPPKQNNGTGLIEELNKNVPFYNTNGTDFVNLSNPITVLWLKIKDSELEHFLIIETKNGEMIQKTFQIGLEANGRDPEKRVQILSNGVKIYLENELCIPLYKFVGFVRYIITVNETGILKANIFKSILFVL</sequence>
<reference evidence="2" key="1">
    <citation type="submission" date="2022-11" db="UniProtKB">
        <authorList>
            <consortium name="WormBaseParasite"/>
        </authorList>
    </citation>
    <scope>IDENTIFICATION</scope>
</reference>
<proteinExistence type="predicted"/>
<dbReference type="WBParaSite" id="PDA_v2.g13208.t1">
    <property type="protein sequence ID" value="PDA_v2.g13208.t1"/>
    <property type="gene ID" value="PDA_v2.g13208"/>
</dbReference>